<dbReference type="Proteomes" id="UP001162162">
    <property type="component" value="Unassembled WGS sequence"/>
</dbReference>
<name>A0AAV8YNL3_9CUCU</name>
<proteinExistence type="predicted"/>
<dbReference type="AlphaFoldDB" id="A0AAV8YNL3"/>
<keyword evidence="2" id="KW-1185">Reference proteome</keyword>
<comment type="caution">
    <text evidence="1">The sequence shown here is derived from an EMBL/GenBank/DDBJ whole genome shotgun (WGS) entry which is preliminary data.</text>
</comment>
<evidence type="ECO:0000313" key="1">
    <source>
        <dbReference type="EMBL" id="KAJ8952076.1"/>
    </source>
</evidence>
<reference evidence="1" key="1">
    <citation type="journal article" date="2023" name="Insect Mol. Biol.">
        <title>Genome sequencing provides insights into the evolution of gene families encoding plant cell wall-degrading enzymes in longhorned beetles.</title>
        <authorList>
            <person name="Shin N.R."/>
            <person name="Okamura Y."/>
            <person name="Kirsch R."/>
            <person name="Pauchet Y."/>
        </authorList>
    </citation>
    <scope>NUCLEOTIDE SEQUENCE</scope>
    <source>
        <strain evidence="1">AMC_N1</strain>
    </source>
</reference>
<gene>
    <name evidence="1" type="ORF">NQ318_010986</name>
</gene>
<evidence type="ECO:0000313" key="2">
    <source>
        <dbReference type="Proteomes" id="UP001162162"/>
    </source>
</evidence>
<sequence length="87" mass="10317">MMLTVTRTSDTILATRLRLHQEIMKDKFASRKTPHITAFGRRLPPEMQLKPPNKKEFKNWLHCNVPERLQSMAEVWQGITHLKYVFV</sequence>
<dbReference type="EMBL" id="JAPWTK010000074">
    <property type="protein sequence ID" value="KAJ8952076.1"/>
    <property type="molecule type" value="Genomic_DNA"/>
</dbReference>
<protein>
    <submittedName>
        <fullName evidence="1">Uncharacterized protein</fullName>
    </submittedName>
</protein>
<organism evidence="1 2">
    <name type="scientific">Aromia moschata</name>
    <dbReference type="NCBI Taxonomy" id="1265417"/>
    <lineage>
        <taxon>Eukaryota</taxon>
        <taxon>Metazoa</taxon>
        <taxon>Ecdysozoa</taxon>
        <taxon>Arthropoda</taxon>
        <taxon>Hexapoda</taxon>
        <taxon>Insecta</taxon>
        <taxon>Pterygota</taxon>
        <taxon>Neoptera</taxon>
        <taxon>Endopterygota</taxon>
        <taxon>Coleoptera</taxon>
        <taxon>Polyphaga</taxon>
        <taxon>Cucujiformia</taxon>
        <taxon>Chrysomeloidea</taxon>
        <taxon>Cerambycidae</taxon>
        <taxon>Cerambycinae</taxon>
        <taxon>Callichromatini</taxon>
        <taxon>Aromia</taxon>
    </lineage>
</organism>
<accession>A0AAV8YNL3</accession>